<dbReference type="Gene3D" id="3.90.79.10">
    <property type="entry name" value="Nucleoside Triphosphate Pyrophosphohydrolase"/>
    <property type="match status" value="1"/>
</dbReference>
<evidence type="ECO:0000313" key="3">
    <source>
        <dbReference type="Proteomes" id="UP000191153"/>
    </source>
</evidence>
<dbReference type="RefSeq" id="WP_078693611.1">
    <property type="nucleotide sequence ID" value="NZ_FUWX01000008.1"/>
</dbReference>
<feature type="domain" description="Nudix hydrolase" evidence="1">
    <location>
        <begin position="41"/>
        <end position="181"/>
    </location>
</feature>
<dbReference type="AlphaFoldDB" id="A0A1T4M9F4"/>
<name>A0A1T4M9F4_9FUSO</name>
<dbReference type="PANTHER" id="PTHR43736">
    <property type="entry name" value="ADP-RIBOSE PYROPHOSPHATASE"/>
    <property type="match status" value="1"/>
</dbReference>
<keyword evidence="3" id="KW-1185">Reference proteome</keyword>
<sequence>MNYLEEIKEYIPINEQEKKDKEVILQCVENFSDILTRKNVVAHLTSSGLIINRKKTKVLLIHHNIYDSWGWTGGHMDGDEDLKKVALKEAHEETGVQNLEILNNNIATLDVLTVKNHYKNGEYISCHLHLSIGYLLIGDESETVRIKKDENSGVKWINLSNFLEYTEKEPHMQYIYRKILNKIDVNF</sequence>
<dbReference type="InterPro" id="IPR000086">
    <property type="entry name" value="NUDIX_hydrolase_dom"/>
</dbReference>
<gene>
    <name evidence="2" type="ORF">SAMN02745174_01111</name>
</gene>
<dbReference type="EMBL" id="FUWX01000008">
    <property type="protein sequence ID" value="SJZ63562.1"/>
    <property type="molecule type" value="Genomic_DNA"/>
</dbReference>
<dbReference type="Proteomes" id="UP000191153">
    <property type="component" value="Unassembled WGS sequence"/>
</dbReference>
<evidence type="ECO:0000259" key="1">
    <source>
        <dbReference type="PROSITE" id="PS51462"/>
    </source>
</evidence>
<dbReference type="PANTHER" id="PTHR43736:SF1">
    <property type="entry name" value="DIHYDRONEOPTERIN TRIPHOSPHATE DIPHOSPHATASE"/>
    <property type="match status" value="1"/>
</dbReference>
<dbReference type="Pfam" id="PF00293">
    <property type="entry name" value="NUDIX"/>
    <property type="match status" value="1"/>
</dbReference>
<dbReference type="InterPro" id="IPR015797">
    <property type="entry name" value="NUDIX_hydrolase-like_dom_sf"/>
</dbReference>
<reference evidence="2 3" key="1">
    <citation type="submission" date="2017-02" db="EMBL/GenBank/DDBJ databases">
        <authorList>
            <person name="Peterson S.W."/>
        </authorList>
    </citation>
    <scope>NUCLEOTIDE SEQUENCE [LARGE SCALE GENOMIC DNA]</scope>
    <source>
        <strain evidence="2 3">ATCC 700028</strain>
    </source>
</reference>
<accession>A0A1T4M9F4</accession>
<protein>
    <submittedName>
        <fullName evidence="2">ADP-ribose pyrophosphatase YjhB, NUDIX family</fullName>
    </submittedName>
</protein>
<evidence type="ECO:0000313" key="2">
    <source>
        <dbReference type="EMBL" id="SJZ63562.1"/>
    </source>
</evidence>
<organism evidence="2 3">
    <name type="scientific">Cetobacterium ceti</name>
    <dbReference type="NCBI Taxonomy" id="180163"/>
    <lineage>
        <taxon>Bacteria</taxon>
        <taxon>Fusobacteriati</taxon>
        <taxon>Fusobacteriota</taxon>
        <taxon>Fusobacteriia</taxon>
        <taxon>Fusobacteriales</taxon>
        <taxon>Fusobacteriaceae</taxon>
        <taxon>Cetobacterium</taxon>
    </lineage>
</organism>
<proteinExistence type="predicted"/>
<dbReference type="STRING" id="180163.SAMN02745174_01111"/>
<dbReference type="CDD" id="cd03674">
    <property type="entry name" value="NUDIX_Hydrolase"/>
    <property type="match status" value="1"/>
</dbReference>
<dbReference type="SUPFAM" id="SSF55811">
    <property type="entry name" value="Nudix"/>
    <property type="match status" value="1"/>
</dbReference>
<dbReference type="PROSITE" id="PS51462">
    <property type="entry name" value="NUDIX"/>
    <property type="match status" value="1"/>
</dbReference>
<dbReference type="OrthoDB" id="9787880at2"/>